<dbReference type="RefSeq" id="WP_096780111.1">
    <property type="nucleotide sequence ID" value="NZ_CP012621.1"/>
</dbReference>
<dbReference type="EMBL" id="CP012621">
    <property type="protein sequence ID" value="ATG75499.1"/>
    <property type="molecule type" value="Genomic_DNA"/>
</dbReference>
<dbReference type="SUPFAM" id="SSF101744">
    <property type="entry name" value="Rof/RNase P subunit-like"/>
    <property type="match status" value="1"/>
</dbReference>
<dbReference type="AlphaFoldDB" id="A0A291HTS9"/>
<dbReference type="Gene3D" id="2.30.30.400">
    <property type="entry name" value="Rof-like"/>
    <property type="match status" value="1"/>
</dbReference>
<dbReference type="KEGG" id="zdf:AN401_17965"/>
<proteinExistence type="predicted"/>
<organism evidence="1 2">
    <name type="scientific">Zobellella denitrificans</name>
    <dbReference type="NCBI Taxonomy" id="347534"/>
    <lineage>
        <taxon>Bacteria</taxon>
        <taxon>Pseudomonadati</taxon>
        <taxon>Pseudomonadota</taxon>
        <taxon>Gammaproteobacteria</taxon>
        <taxon>Aeromonadales</taxon>
        <taxon>Aeromonadaceae</taxon>
        <taxon>Zobellella</taxon>
    </lineage>
</organism>
<dbReference type="Pfam" id="PF07073">
    <property type="entry name" value="ROF"/>
    <property type="match status" value="1"/>
</dbReference>
<gene>
    <name evidence="1" type="ORF">AN401_17965</name>
</gene>
<dbReference type="InterPro" id="IPR009778">
    <property type="entry name" value="ROF"/>
</dbReference>
<accession>A0A291HTS9</accession>
<evidence type="ECO:0000313" key="2">
    <source>
        <dbReference type="Proteomes" id="UP000217763"/>
    </source>
</evidence>
<sequence>MMSCDQHDYLEIACLYRYRIRLTLASGHQLTGIALDTRRDGDRQECLLLGTDGAERLVRLAELTRMEALTDNPHFRAVDFD</sequence>
<name>A0A291HTS9_9GAMM</name>
<dbReference type="Proteomes" id="UP000217763">
    <property type="component" value="Chromosome"/>
</dbReference>
<evidence type="ECO:0000313" key="1">
    <source>
        <dbReference type="EMBL" id="ATG75499.1"/>
    </source>
</evidence>
<dbReference type="InterPro" id="IPR038626">
    <property type="entry name" value="Rof-like_sf"/>
</dbReference>
<reference evidence="2" key="1">
    <citation type="submission" date="2015-09" db="EMBL/GenBank/DDBJ databases">
        <authorList>
            <person name="Shao Z."/>
            <person name="Wang L."/>
        </authorList>
    </citation>
    <scope>NUCLEOTIDE SEQUENCE [LARGE SCALE GENOMIC DNA]</scope>
    <source>
        <strain evidence="2">F13-1</strain>
    </source>
</reference>
<dbReference type="InterPro" id="IPR023534">
    <property type="entry name" value="Rof/RNase_P-like"/>
</dbReference>
<keyword evidence="2" id="KW-1185">Reference proteome</keyword>
<protein>
    <submittedName>
        <fullName evidence="1">Transcriptional regulator</fullName>
    </submittedName>
</protein>